<evidence type="ECO:0000256" key="8">
    <source>
        <dbReference type="PIRSR" id="PIRSR001500-2"/>
    </source>
</evidence>
<sequence length="280" mass="30055">MSCFKRPLQAQGVVAYLGPQGTYCETAMQQRFGLMVRTLSCDTVDAACQALVARQAQYAVLPLENSTEGVVTRTLDVLYDFPFPIIGEIVLPIHHCLLTKSGSLHDVTRICGHQQALAQCRRWLSLHGRGISLEAVASAGVAARLAATEPDHAAVAGAQAAQHYGLRAVVEGIEDEADNRTRFAVLGGAGPAATGFDCTTVIVSLANVPGALVDVLTPFARHGVSVLRLASRPAHGSGWNYRFYLDLMGHRDDPPLSAALTEIRHSMREIRMLGSYPRAA</sequence>
<dbReference type="AlphaFoldDB" id="A0A1N7RY96"/>
<keyword evidence="12" id="KW-1185">Reference proteome</keyword>
<feature type="domain" description="ACT" evidence="10">
    <location>
        <begin position="200"/>
        <end position="277"/>
    </location>
</feature>
<keyword evidence="6 11" id="KW-0456">Lyase</keyword>
<dbReference type="Proteomes" id="UP000187012">
    <property type="component" value="Unassembled WGS sequence"/>
</dbReference>
<name>A0A1N7RY96_9BURK</name>
<evidence type="ECO:0000256" key="3">
    <source>
        <dbReference type="ARBA" id="ARBA00022605"/>
    </source>
</evidence>
<dbReference type="PROSITE" id="PS51171">
    <property type="entry name" value="PREPHENATE_DEHYDR_3"/>
    <property type="match status" value="1"/>
</dbReference>
<comment type="pathway">
    <text evidence="1">Amino-acid biosynthesis; L-phenylalanine biosynthesis; phenylpyruvate from prephenate: step 1/1.</text>
</comment>
<dbReference type="STRING" id="1247936.BN2475_240070"/>
<dbReference type="PROSITE" id="PS51671">
    <property type="entry name" value="ACT"/>
    <property type="match status" value="1"/>
</dbReference>
<dbReference type="Gene3D" id="3.30.70.260">
    <property type="match status" value="1"/>
</dbReference>
<dbReference type="Pfam" id="PF00800">
    <property type="entry name" value="PDT"/>
    <property type="match status" value="1"/>
</dbReference>
<evidence type="ECO:0000313" key="12">
    <source>
        <dbReference type="Proteomes" id="UP000187012"/>
    </source>
</evidence>
<accession>A0A1N7RY96</accession>
<dbReference type="InterPro" id="IPR045865">
    <property type="entry name" value="ACT-like_dom_sf"/>
</dbReference>
<dbReference type="Gene3D" id="3.40.190.10">
    <property type="entry name" value="Periplasmic binding protein-like II"/>
    <property type="match status" value="2"/>
</dbReference>
<dbReference type="SUPFAM" id="SSF53850">
    <property type="entry name" value="Periplasmic binding protein-like II"/>
    <property type="match status" value="1"/>
</dbReference>
<evidence type="ECO:0000256" key="2">
    <source>
        <dbReference type="ARBA" id="ARBA00013147"/>
    </source>
</evidence>
<keyword evidence="5" id="KW-0584">Phenylalanine biosynthesis</keyword>
<dbReference type="PANTHER" id="PTHR21022:SF19">
    <property type="entry name" value="PREPHENATE DEHYDRATASE-RELATED"/>
    <property type="match status" value="1"/>
</dbReference>
<organism evidence="11 12">
    <name type="scientific">Paraburkholderia ribeironis</name>
    <dbReference type="NCBI Taxonomy" id="1247936"/>
    <lineage>
        <taxon>Bacteria</taxon>
        <taxon>Pseudomonadati</taxon>
        <taxon>Pseudomonadota</taxon>
        <taxon>Betaproteobacteria</taxon>
        <taxon>Burkholderiales</taxon>
        <taxon>Burkholderiaceae</taxon>
        <taxon>Paraburkholderia</taxon>
    </lineage>
</organism>
<dbReference type="EC" id="4.2.1.51" evidence="2"/>
<dbReference type="InterPro" id="IPR002912">
    <property type="entry name" value="ACT_dom"/>
</dbReference>
<evidence type="ECO:0000256" key="5">
    <source>
        <dbReference type="ARBA" id="ARBA00023222"/>
    </source>
</evidence>
<dbReference type="GO" id="GO:0005737">
    <property type="term" value="C:cytoplasm"/>
    <property type="evidence" value="ECO:0007669"/>
    <property type="project" value="TreeGrafter"/>
</dbReference>
<dbReference type="PIRSF" id="PIRSF001500">
    <property type="entry name" value="Chor_mut_pdt_Ppr"/>
    <property type="match status" value="1"/>
</dbReference>
<dbReference type="PANTHER" id="PTHR21022">
    <property type="entry name" value="PREPHENATE DEHYDRATASE P PROTEIN"/>
    <property type="match status" value="1"/>
</dbReference>
<keyword evidence="4" id="KW-0057">Aromatic amino acid biosynthesis</keyword>
<evidence type="ECO:0000259" key="10">
    <source>
        <dbReference type="PROSITE" id="PS51671"/>
    </source>
</evidence>
<dbReference type="NCBIfam" id="NF008865">
    <property type="entry name" value="PRK11898.1"/>
    <property type="match status" value="1"/>
</dbReference>
<evidence type="ECO:0000256" key="6">
    <source>
        <dbReference type="ARBA" id="ARBA00023239"/>
    </source>
</evidence>
<protein>
    <recommendedName>
        <fullName evidence="2">prephenate dehydratase</fullName>
        <ecNumber evidence="2">4.2.1.51</ecNumber>
    </recommendedName>
</protein>
<feature type="site" description="Essential for prephenate dehydratase activity" evidence="8">
    <location>
        <position position="181"/>
    </location>
</feature>
<evidence type="ECO:0000256" key="1">
    <source>
        <dbReference type="ARBA" id="ARBA00004741"/>
    </source>
</evidence>
<dbReference type="RefSeq" id="WP_094779703.1">
    <property type="nucleotide sequence ID" value="NZ_CYGX02000024.1"/>
</dbReference>
<proteinExistence type="predicted"/>
<dbReference type="InterPro" id="IPR008242">
    <property type="entry name" value="Chor_mutase/pphenate_deHydtase"/>
</dbReference>
<dbReference type="CDD" id="cd13630">
    <property type="entry name" value="PBP2_PDT_1"/>
    <property type="match status" value="1"/>
</dbReference>
<dbReference type="InterPro" id="IPR001086">
    <property type="entry name" value="Preph_deHydtase"/>
</dbReference>
<dbReference type="EMBL" id="CYGX02000024">
    <property type="protein sequence ID" value="SIT40107.1"/>
    <property type="molecule type" value="Genomic_DNA"/>
</dbReference>
<dbReference type="UniPathway" id="UPA00121">
    <property type="reaction ID" value="UER00345"/>
</dbReference>
<dbReference type="GO" id="GO:0009094">
    <property type="term" value="P:L-phenylalanine biosynthetic process"/>
    <property type="evidence" value="ECO:0007669"/>
    <property type="project" value="UniProtKB-UniPathway"/>
</dbReference>
<dbReference type="GO" id="GO:0016853">
    <property type="term" value="F:isomerase activity"/>
    <property type="evidence" value="ECO:0007669"/>
    <property type="project" value="UniProtKB-KW"/>
</dbReference>
<evidence type="ECO:0000259" key="9">
    <source>
        <dbReference type="PROSITE" id="PS51171"/>
    </source>
</evidence>
<evidence type="ECO:0000256" key="4">
    <source>
        <dbReference type="ARBA" id="ARBA00023141"/>
    </source>
</evidence>
<dbReference type="SUPFAM" id="SSF55021">
    <property type="entry name" value="ACT-like"/>
    <property type="match status" value="1"/>
</dbReference>
<comment type="catalytic activity">
    <reaction evidence="7">
        <text>prephenate + H(+) = 3-phenylpyruvate + CO2 + H2O</text>
        <dbReference type="Rhea" id="RHEA:21648"/>
        <dbReference type="ChEBI" id="CHEBI:15377"/>
        <dbReference type="ChEBI" id="CHEBI:15378"/>
        <dbReference type="ChEBI" id="CHEBI:16526"/>
        <dbReference type="ChEBI" id="CHEBI:18005"/>
        <dbReference type="ChEBI" id="CHEBI:29934"/>
        <dbReference type="EC" id="4.2.1.51"/>
    </reaction>
</comment>
<dbReference type="OrthoDB" id="9802281at2"/>
<reference evidence="11 12" key="1">
    <citation type="submission" date="2016-12" db="EMBL/GenBank/DDBJ databases">
        <authorList>
            <person name="Song W.-J."/>
            <person name="Kurnit D.M."/>
        </authorList>
    </citation>
    <scope>NUCLEOTIDE SEQUENCE [LARGE SCALE GENOMIC DNA]</scope>
    <source>
        <strain evidence="11 12">STM7296</strain>
    </source>
</reference>
<feature type="domain" description="Prephenate dehydratase" evidence="9">
    <location>
        <begin position="13"/>
        <end position="188"/>
    </location>
</feature>
<dbReference type="CDD" id="cd04905">
    <property type="entry name" value="ACT_CM-PDT"/>
    <property type="match status" value="1"/>
</dbReference>
<keyword evidence="3" id="KW-0028">Amino-acid biosynthesis</keyword>
<gene>
    <name evidence="11" type="ORF">BN2475_240070</name>
</gene>
<dbReference type="GO" id="GO:0004664">
    <property type="term" value="F:prephenate dehydratase activity"/>
    <property type="evidence" value="ECO:0007669"/>
    <property type="project" value="UniProtKB-EC"/>
</dbReference>
<dbReference type="Pfam" id="PF01842">
    <property type="entry name" value="ACT"/>
    <property type="match status" value="1"/>
</dbReference>
<evidence type="ECO:0000313" key="11">
    <source>
        <dbReference type="EMBL" id="SIT40107.1"/>
    </source>
</evidence>
<evidence type="ECO:0000256" key="7">
    <source>
        <dbReference type="ARBA" id="ARBA00047848"/>
    </source>
</evidence>
<keyword evidence="11" id="KW-0413">Isomerase</keyword>